<proteinExistence type="predicted"/>
<reference evidence="1 2" key="1">
    <citation type="submission" date="2018-08" db="EMBL/GenBank/DDBJ databases">
        <title>A genome reference for cultivated species of the human gut microbiota.</title>
        <authorList>
            <person name="Zou Y."/>
            <person name="Xue W."/>
            <person name="Luo G."/>
        </authorList>
    </citation>
    <scope>NUCLEOTIDE SEQUENCE [LARGE SCALE GENOMIC DNA]</scope>
    <source>
        <strain evidence="1 2">AM37-1AC</strain>
    </source>
</reference>
<sequence length="204" mass="23203">MDIRKEESGKQMGKIETLSDYIGRCDDNMIDDEEKYNFIEEVRSVYGEEIKGFETGLSAYCVSAVSTSDYIDFDEDICKVKAKLINYKDNLQMAQKERAEALKPQQTSIQIMNHMENNQIVDIGILTGNMLTAAEQLLNVGLTEEECHKIKEILSELKKETDKKETKQAKKILYELVKFLTDKGVDVLIALIPYLGSMAKKIIS</sequence>
<dbReference type="EMBL" id="QSHO01000007">
    <property type="protein sequence ID" value="RHC17079.1"/>
    <property type="molecule type" value="Genomic_DNA"/>
</dbReference>
<gene>
    <name evidence="1" type="ORF">DW856_09445</name>
</gene>
<evidence type="ECO:0000313" key="1">
    <source>
        <dbReference type="EMBL" id="RHC17079.1"/>
    </source>
</evidence>
<protein>
    <submittedName>
        <fullName evidence="1">Uncharacterized protein</fullName>
    </submittedName>
</protein>
<dbReference type="AlphaFoldDB" id="A0A413Z6P0"/>
<organism evidence="1 2">
    <name type="scientific">Roseburia intestinalis</name>
    <dbReference type="NCBI Taxonomy" id="166486"/>
    <lineage>
        <taxon>Bacteria</taxon>
        <taxon>Bacillati</taxon>
        <taxon>Bacillota</taxon>
        <taxon>Clostridia</taxon>
        <taxon>Lachnospirales</taxon>
        <taxon>Lachnospiraceae</taxon>
        <taxon>Roseburia</taxon>
    </lineage>
</organism>
<evidence type="ECO:0000313" key="2">
    <source>
        <dbReference type="Proteomes" id="UP000283513"/>
    </source>
</evidence>
<dbReference type="Proteomes" id="UP000283513">
    <property type="component" value="Unassembled WGS sequence"/>
</dbReference>
<name>A0A413Z6P0_9FIRM</name>
<accession>A0A413Z6P0</accession>
<comment type="caution">
    <text evidence="1">The sequence shown here is derived from an EMBL/GenBank/DDBJ whole genome shotgun (WGS) entry which is preliminary data.</text>
</comment>